<evidence type="ECO:0000313" key="5">
    <source>
        <dbReference type="RefSeq" id="XP_030531823.1"/>
    </source>
</evidence>
<dbReference type="AlphaFoldDB" id="A0A8B8PAY7"/>
<dbReference type="GeneID" id="115741927"/>
<evidence type="ECO:0000256" key="1">
    <source>
        <dbReference type="SAM" id="MobiDB-lite"/>
    </source>
</evidence>
<name>A0A8B8PAY7_9MYRT</name>
<evidence type="ECO:0000313" key="4">
    <source>
        <dbReference type="RefSeq" id="XP_030531822.1"/>
    </source>
</evidence>
<keyword evidence="3" id="KW-1185">Reference proteome</keyword>
<accession>A0A8B8PAY7</accession>
<dbReference type="PANTHER" id="PTHR34564">
    <property type="entry name" value="PEPTIDYL-PROLYL CIS-TRANS ISOMERASE G"/>
    <property type="match status" value="1"/>
</dbReference>
<proteinExistence type="predicted"/>
<dbReference type="KEGG" id="rarg:115741927"/>
<evidence type="ECO:0000313" key="6">
    <source>
        <dbReference type="RefSeq" id="XP_030531824.1"/>
    </source>
</evidence>
<evidence type="ECO:0000313" key="3">
    <source>
        <dbReference type="Proteomes" id="UP000827889"/>
    </source>
</evidence>
<protein>
    <submittedName>
        <fullName evidence="4 5">Uncharacterized protein LOC115741927</fullName>
    </submittedName>
</protein>
<gene>
    <name evidence="4 5 6" type="primary">LOC115741927</name>
</gene>
<dbReference type="RefSeq" id="XP_030531823.1">
    <property type="nucleotide sequence ID" value="XM_030675963.1"/>
</dbReference>
<keyword evidence="2" id="KW-0732">Signal</keyword>
<feature type="signal peptide" evidence="2">
    <location>
        <begin position="1"/>
        <end position="19"/>
    </location>
</feature>
<dbReference type="OrthoDB" id="1930404at2759"/>
<dbReference type="RefSeq" id="XP_030531824.1">
    <property type="nucleotide sequence ID" value="XM_030675964.1"/>
</dbReference>
<feature type="chain" id="PRO_5044666961" evidence="2">
    <location>
        <begin position="20"/>
        <end position="107"/>
    </location>
</feature>
<dbReference type="Proteomes" id="UP000827889">
    <property type="component" value="Chromosome 7"/>
</dbReference>
<sequence length="107" mass="12528">MSRPWLLVFLLLLIVFTSQFEWKQQFGNENDMTPNKSQKEQYVSEREEAVKEKVILSQEKNIQKLNEIVQTLRQQLHQCRGENDSSGSSGPLTEILTELDRHPILED</sequence>
<feature type="region of interest" description="Disordered" evidence="1">
    <location>
        <begin position="79"/>
        <end position="107"/>
    </location>
</feature>
<feature type="compositionally biased region" description="Basic and acidic residues" evidence="1">
    <location>
        <begin position="98"/>
        <end position="107"/>
    </location>
</feature>
<evidence type="ECO:0000256" key="2">
    <source>
        <dbReference type="SAM" id="SignalP"/>
    </source>
</evidence>
<organism evidence="3 6">
    <name type="scientific">Rhodamnia argentea</name>
    <dbReference type="NCBI Taxonomy" id="178133"/>
    <lineage>
        <taxon>Eukaryota</taxon>
        <taxon>Viridiplantae</taxon>
        <taxon>Streptophyta</taxon>
        <taxon>Embryophyta</taxon>
        <taxon>Tracheophyta</taxon>
        <taxon>Spermatophyta</taxon>
        <taxon>Magnoliopsida</taxon>
        <taxon>eudicotyledons</taxon>
        <taxon>Gunneridae</taxon>
        <taxon>Pentapetalae</taxon>
        <taxon>rosids</taxon>
        <taxon>malvids</taxon>
        <taxon>Myrtales</taxon>
        <taxon>Myrtaceae</taxon>
        <taxon>Myrtoideae</taxon>
        <taxon>Myrteae</taxon>
        <taxon>Australasian group</taxon>
        <taxon>Rhodamnia</taxon>
    </lineage>
</organism>
<dbReference type="PANTHER" id="PTHR34564:SF10">
    <property type="entry name" value="HYALURONAN MEDIATED MOTILITY RECEPTOR-LIKE PROTEIN"/>
    <property type="match status" value="1"/>
</dbReference>
<reference evidence="4 5" key="1">
    <citation type="submission" date="2025-04" db="UniProtKB">
        <authorList>
            <consortium name="RefSeq"/>
        </authorList>
    </citation>
    <scope>IDENTIFICATION</scope>
</reference>
<dbReference type="RefSeq" id="XP_030531822.1">
    <property type="nucleotide sequence ID" value="XM_030675962.1"/>
</dbReference>